<reference evidence="6 7" key="1">
    <citation type="submission" date="2020-02" db="EMBL/GenBank/DDBJ databases">
        <authorList>
            <person name="Hogendoorn C."/>
        </authorList>
    </citation>
    <scope>NUCLEOTIDE SEQUENCE [LARGE SCALE GENOMIC DNA]</scope>
    <source>
        <strain evidence="6">R501</strain>
    </source>
</reference>
<accession>A0A6F8ZJL3</accession>
<evidence type="ECO:0000256" key="5">
    <source>
        <dbReference type="HAMAP-Rule" id="MF_00362"/>
    </source>
</evidence>
<dbReference type="NCBIfam" id="NF000955">
    <property type="entry name" value="PRK00099.1-1"/>
    <property type="match status" value="1"/>
</dbReference>
<organism evidence="6 7">
    <name type="scientific">Candidatus Hydrogenisulfobacillus filiaventi</name>
    <dbReference type="NCBI Taxonomy" id="2707344"/>
    <lineage>
        <taxon>Bacteria</taxon>
        <taxon>Bacillati</taxon>
        <taxon>Bacillota</taxon>
        <taxon>Clostridia</taxon>
        <taxon>Eubacteriales</taxon>
        <taxon>Clostridiales Family XVII. Incertae Sedis</taxon>
        <taxon>Candidatus Hydrogenisulfobacillus</taxon>
    </lineage>
</organism>
<keyword evidence="5" id="KW-0694">RNA-binding</keyword>
<dbReference type="Proteomes" id="UP000503399">
    <property type="component" value="Chromosome"/>
</dbReference>
<keyword evidence="5" id="KW-0699">rRNA-binding</keyword>
<evidence type="ECO:0000256" key="2">
    <source>
        <dbReference type="ARBA" id="ARBA00022980"/>
    </source>
</evidence>
<keyword evidence="7" id="KW-1185">Reference proteome</keyword>
<dbReference type="InterPro" id="IPR047865">
    <property type="entry name" value="Ribosomal_uL10_bac_type"/>
</dbReference>
<keyword evidence="3 5" id="KW-0687">Ribonucleoprotein</keyword>
<evidence type="ECO:0000256" key="4">
    <source>
        <dbReference type="ARBA" id="ARBA00035202"/>
    </source>
</evidence>
<dbReference type="Gene3D" id="3.30.70.1730">
    <property type="match status" value="1"/>
</dbReference>
<dbReference type="SUPFAM" id="SSF160369">
    <property type="entry name" value="Ribosomal protein L10-like"/>
    <property type="match status" value="1"/>
</dbReference>
<protein>
    <recommendedName>
        <fullName evidence="4 5">Large ribosomal subunit protein uL10</fullName>
    </recommendedName>
</protein>
<evidence type="ECO:0000313" key="6">
    <source>
        <dbReference type="EMBL" id="CAB1129958.1"/>
    </source>
</evidence>
<dbReference type="AlphaFoldDB" id="A0A6F8ZJL3"/>
<evidence type="ECO:0000256" key="1">
    <source>
        <dbReference type="ARBA" id="ARBA00008889"/>
    </source>
</evidence>
<evidence type="ECO:0000313" key="7">
    <source>
        <dbReference type="Proteomes" id="UP000503399"/>
    </source>
</evidence>
<dbReference type="HAMAP" id="MF_00362">
    <property type="entry name" value="Ribosomal_uL10"/>
    <property type="match status" value="1"/>
</dbReference>
<dbReference type="Gene3D" id="6.10.250.290">
    <property type="match status" value="1"/>
</dbReference>
<name>A0A6F8ZJL3_9FIRM</name>
<proteinExistence type="inferred from homology"/>
<keyword evidence="2 5" id="KW-0689">Ribosomal protein</keyword>
<evidence type="ECO:0000256" key="3">
    <source>
        <dbReference type="ARBA" id="ARBA00023274"/>
    </source>
</evidence>
<dbReference type="GO" id="GO:0005840">
    <property type="term" value="C:ribosome"/>
    <property type="evidence" value="ECO:0007669"/>
    <property type="project" value="UniProtKB-KW"/>
</dbReference>
<dbReference type="GO" id="GO:0070180">
    <property type="term" value="F:large ribosomal subunit rRNA binding"/>
    <property type="evidence" value="ECO:0007669"/>
    <property type="project" value="UniProtKB-UniRule"/>
</dbReference>
<dbReference type="PANTHER" id="PTHR11560">
    <property type="entry name" value="39S RIBOSOMAL PROTEIN L10, MITOCHONDRIAL"/>
    <property type="match status" value="1"/>
</dbReference>
<dbReference type="InterPro" id="IPR001790">
    <property type="entry name" value="Ribosomal_uL10"/>
</dbReference>
<dbReference type="Pfam" id="PF00466">
    <property type="entry name" value="Ribosomal_L10"/>
    <property type="match status" value="1"/>
</dbReference>
<gene>
    <name evidence="5 6" type="primary">rplJ</name>
    <name evidence="6" type="ORF">R50_2461</name>
</gene>
<dbReference type="CDD" id="cd05797">
    <property type="entry name" value="Ribosomal_L10"/>
    <property type="match status" value="1"/>
</dbReference>
<sequence>MPTPAKVAAVAEMREMLTEAQGVVLADFRGLAAHQMNALRNKLRAEQVRLKVVKNTLLGIAAREAGVEGLEPYLEGQTMLAVSTVDPVAPARLMAQAAREYRQVAVKAGILGREVLDAAGVRALADLPSREVLLAQVVGTMAAPIRNLVWTLNEIPAQLVRALDQVRAQREAAAS</sequence>
<dbReference type="KEGG" id="hfv:R50_2461"/>
<dbReference type="InterPro" id="IPR022973">
    <property type="entry name" value="Ribosomal_uL10_bac"/>
</dbReference>
<comment type="function">
    <text evidence="5">Forms part of the ribosomal stalk, playing a central role in the interaction of the ribosome with GTP-bound translation factors.</text>
</comment>
<dbReference type="InterPro" id="IPR043141">
    <property type="entry name" value="Ribosomal_uL10-like_sf"/>
</dbReference>
<dbReference type="GO" id="GO:0006412">
    <property type="term" value="P:translation"/>
    <property type="evidence" value="ECO:0007669"/>
    <property type="project" value="UniProtKB-UniRule"/>
</dbReference>
<dbReference type="EMBL" id="LR778114">
    <property type="protein sequence ID" value="CAB1129958.1"/>
    <property type="molecule type" value="Genomic_DNA"/>
</dbReference>
<comment type="similarity">
    <text evidence="1 5">Belongs to the universal ribosomal protein uL10 family.</text>
</comment>
<comment type="subunit">
    <text evidence="5">Part of the ribosomal stalk of the 50S ribosomal subunit. The N-terminus interacts with L11 and the large rRNA to form the base of the stalk. The C-terminus forms an elongated spine to which L12 dimers bind in a sequential fashion forming a multimeric L10(L12)X complex.</text>
</comment>
<dbReference type="GO" id="GO:1990904">
    <property type="term" value="C:ribonucleoprotein complex"/>
    <property type="evidence" value="ECO:0007669"/>
    <property type="project" value="UniProtKB-KW"/>
</dbReference>